<dbReference type="AlphaFoldDB" id="A0A9J7ZT73"/>
<evidence type="ECO:0000313" key="4">
    <source>
        <dbReference type="Proteomes" id="UP001108240"/>
    </source>
</evidence>
<evidence type="ECO:0000256" key="2">
    <source>
        <dbReference type="SAM" id="MobiDB-lite"/>
    </source>
</evidence>
<feature type="region of interest" description="Disordered" evidence="2">
    <location>
        <begin position="206"/>
        <end position="284"/>
    </location>
</feature>
<keyword evidence="4" id="KW-1185">Reference proteome</keyword>
<dbReference type="GO" id="GO:0005654">
    <property type="term" value="C:nucleoplasm"/>
    <property type="evidence" value="ECO:0007669"/>
    <property type="project" value="TreeGrafter"/>
</dbReference>
<dbReference type="Ensembl" id="ENSCCRT00000115711.1">
    <property type="protein sequence ID" value="ENSCCRP00000132370.1"/>
    <property type="gene ID" value="ENSCCRG00000070036.1"/>
</dbReference>
<name>A0A9J7ZT73_CYPCA</name>
<dbReference type="GeneTree" id="ENSGT00390000013183"/>
<organism evidence="3 4">
    <name type="scientific">Cyprinus carpio carpio</name>
    <dbReference type="NCBI Taxonomy" id="630221"/>
    <lineage>
        <taxon>Eukaryota</taxon>
        <taxon>Metazoa</taxon>
        <taxon>Chordata</taxon>
        <taxon>Craniata</taxon>
        <taxon>Vertebrata</taxon>
        <taxon>Euteleostomi</taxon>
        <taxon>Actinopterygii</taxon>
        <taxon>Neopterygii</taxon>
        <taxon>Teleostei</taxon>
        <taxon>Ostariophysi</taxon>
        <taxon>Cypriniformes</taxon>
        <taxon>Cyprinidae</taxon>
        <taxon>Cyprininae</taxon>
        <taxon>Cyprinus</taxon>
    </lineage>
</organism>
<sequence length="382" mass="43138">MVTASRQEATITTPIHRSSCNNCVICNCFLSQQPNQPLSCSTLKCRATLNFGAYWMRATCVPDCPAFIIVVKHTTRTTYRSIKETKYPRSSLFEMKTRFSKRAHGGVMEAKEGKEEVQVVDDAIANEGLQQDVDEVPVGPKRKKTVKHSPRKLLSPTGMLELAKLKEQTKMDRQKIEHLEDRIKYLEEVNSELKNDKEFLLSQMKGAPSAPASTGKSGFRKTAHIPSSSSPSMSPSPSSSSSDFSSSSSSEEEQQKKKKKKKEKKKSKKYTDSHSRSRMTTTDGIIRRYKNALKRFTKFGSMKKAFAKINVDRNTIARTAIIAELAITYPDTFQELLPTDEVSEKISEFAERCKRAMSKEMAETITAKKKRGQLLPIMYKYT</sequence>
<feature type="compositionally biased region" description="Basic residues" evidence="2">
    <location>
        <begin position="256"/>
        <end position="268"/>
    </location>
</feature>
<dbReference type="Pfam" id="PF15794">
    <property type="entry name" value="CCDC106"/>
    <property type="match status" value="1"/>
</dbReference>
<feature type="compositionally biased region" description="Low complexity" evidence="2">
    <location>
        <begin position="226"/>
        <end position="249"/>
    </location>
</feature>
<accession>A0A9J7ZT73</accession>
<dbReference type="PANTHER" id="PTHR16477:SF5">
    <property type="entry name" value="COILED-COIL DOMAIN-CONTAINING PROTEIN 106-RELATED"/>
    <property type="match status" value="1"/>
</dbReference>
<dbReference type="InterPro" id="IPR031591">
    <property type="entry name" value="CCDC106"/>
</dbReference>
<keyword evidence="1" id="KW-0175">Coiled coil</keyword>
<protein>
    <recommendedName>
        <fullName evidence="5">Coiled-coil domain-containing protein 106-like</fullName>
    </recommendedName>
</protein>
<evidence type="ECO:0008006" key="5">
    <source>
        <dbReference type="Google" id="ProtNLM"/>
    </source>
</evidence>
<reference evidence="3" key="2">
    <citation type="submission" date="2025-09" db="UniProtKB">
        <authorList>
            <consortium name="Ensembl"/>
        </authorList>
    </citation>
    <scope>IDENTIFICATION</scope>
</reference>
<evidence type="ECO:0000256" key="1">
    <source>
        <dbReference type="SAM" id="Coils"/>
    </source>
</evidence>
<proteinExistence type="predicted"/>
<dbReference type="PANTHER" id="PTHR16477">
    <property type="entry name" value="COILED-COIL DOMAIN-CONTAINING PROTEIN 106"/>
    <property type="match status" value="1"/>
</dbReference>
<evidence type="ECO:0000313" key="3">
    <source>
        <dbReference type="Ensembl" id="ENSCCRP00000132370.1"/>
    </source>
</evidence>
<dbReference type="Proteomes" id="UP001108240">
    <property type="component" value="Unplaced"/>
</dbReference>
<feature type="coiled-coil region" evidence="1">
    <location>
        <begin position="162"/>
        <end position="203"/>
    </location>
</feature>
<reference evidence="3" key="1">
    <citation type="submission" date="2025-08" db="UniProtKB">
        <authorList>
            <consortium name="Ensembl"/>
        </authorList>
    </citation>
    <scope>IDENTIFICATION</scope>
</reference>